<sequence length="378" mass="40651">MPIRLGVVGLSTSRGWAASNLIPPIFAPPLSEHFVLTALSTSSPASAAASAAHFSELAKREVKGYHGSTEAICADPDVDAVVVSVRVSEHFGAVMPAIEAGKDVFVEWPLGKNLAEARTIAQAARGRGLRTMIGLQGWQGPSFVKIKEWVDTGKIGRVISTSWLALKIPEIGRNAPFIGLDTHYEYYRNPSNGGTYLDIFIGHPLSYITFVLGKLRKVNATITTGFPEVRIAESFDAADGEVIPNDQPDQWAISGVFDCGALFSASWLSLGAPLAPGQPALVWEIVGTEGKIRVESDQPYTAYGPGVFPPDTVLLNGERVSFVEENSEQTTTGRAWEAFASGVEGSYPTFEDAVDVHRLIDAIKKSDTEGRTVSFDEI</sequence>
<evidence type="ECO:0000313" key="1">
    <source>
        <dbReference type="EMBL" id="KAI0028487.1"/>
    </source>
</evidence>
<reference evidence="1" key="2">
    <citation type="journal article" date="2022" name="New Phytol.">
        <title>Evolutionary transition to the ectomycorrhizal habit in the genomes of a hyperdiverse lineage of mushroom-forming fungi.</title>
        <authorList>
            <person name="Looney B."/>
            <person name="Miyauchi S."/>
            <person name="Morin E."/>
            <person name="Drula E."/>
            <person name="Courty P.E."/>
            <person name="Kohler A."/>
            <person name="Kuo A."/>
            <person name="LaButti K."/>
            <person name="Pangilinan J."/>
            <person name="Lipzen A."/>
            <person name="Riley R."/>
            <person name="Andreopoulos W."/>
            <person name="He G."/>
            <person name="Johnson J."/>
            <person name="Nolan M."/>
            <person name="Tritt A."/>
            <person name="Barry K.W."/>
            <person name="Grigoriev I.V."/>
            <person name="Nagy L.G."/>
            <person name="Hibbett D."/>
            <person name="Henrissat B."/>
            <person name="Matheny P.B."/>
            <person name="Labbe J."/>
            <person name="Martin F.M."/>
        </authorList>
    </citation>
    <scope>NUCLEOTIDE SEQUENCE</scope>
    <source>
        <strain evidence="1">EC-137</strain>
    </source>
</reference>
<keyword evidence="2" id="KW-1185">Reference proteome</keyword>
<protein>
    <submittedName>
        <fullName evidence="1">NAD-binding Rossmann fold oxidoreductase</fullName>
    </submittedName>
</protein>
<proteinExistence type="predicted"/>
<reference evidence="1" key="1">
    <citation type="submission" date="2021-02" db="EMBL/GenBank/DDBJ databases">
        <authorList>
            <consortium name="DOE Joint Genome Institute"/>
            <person name="Ahrendt S."/>
            <person name="Looney B.P."/>
            <person name="Miyauchi S."/>
            <person name="Morin E."/>
            <person name="Drula E."/>
            <person name="Courty P.E."/>
            <person name="Chicoki N."/>
            <person name="Fauchery L."/>
            <person name="Kohler A."/>
            <person name="Kuo A."/>
            <person name="Labutti K."/>
            <person name="Pangilinan J."/>
            <person name="Lipzen A."/>
            <person name="Riley R."/>
            <person name="Andreopoulos W."/>
            <person name="He G."/>
            <person name="Johnson J."/>
            <person name="Barry K.W."/>
            <person name="Grigoriev I.V."/>
            <person name="Nagy L."/>
            <person name="Hibbett D."/>
            <person name="Henrissat B."/>
            <person name="Matheny P.B."/>
            <person name="Labbe J."/>
            <person name="Martin F."/>
        </authorList>
    </citation>
    <scope>NUCLEOTIDE SEQUENCE</scope>
    <source>
        <strain evidence="1">EC-137</strain>
    </source>
</reference>
<gene>
    <name evidence="1" type="ORF">K488DRAFT_89685</name>
</gene>
<dbReference type="EMBL" id="MU273748">
    <property type="protein sequence ID" value="KAI0028487.1"/>
    <property type="molecule type" value="Genomic_DNA"/>
</dbReference>
<name>A0ACB8Q9W0_9AGAM</name>
<accession>A0ACB8Q9W0</accession>
<dbReference type="Proteomes" id="UP000814128">
    <property type="component" value="Unassembled WGS sequence"/>
</dbReference>
<comment type="caution">
    <text evidence="1">The sequence shown here is derived from an EMBL/GenBank/DDBJ whole genome shotgun (WGS) entry which is preliminary data.</text>
</comment>
<evidence type="ECO:0000313" key="2">
    <source>
        <dbReference type="Proteomes" id="UP000814128"/>
    </source>
</evidence>
<organism evidence="1 2">
    <name type="scientific">Vararia minispora EC-137</name>
    <dbReference type="NCBI Taxonomy" id="1314806"/>
    <lineage>
        <taxon>Eukaryota</taxon>
        <taxon>Fungi</taxon>
        <taxon>Dikarya</taxon>
        <taxon>Basidiomycota</taxon>
        <taxon>Agaricomycotina</taxon>
        <taxon>Agaricomycetes</taxon>
        <taxon>Russulales</taxon>
        <taxon>Lachnocladiaceae</taxon>
        <taxon>Vararia</taxon>
    </lineage>
</organism>